<dbReference type="InterPro" id="IPR011611">
    <property type="entry name" value="PfkB_dom"/>
</dbReference>
<dbReference type="InterPro" id="IPR029056">
    <property type="entry name" value="Ribokinase-like"/>
</dbReference>
<dbReference type="Gene3D" id="3.40.1190.20">
    <property type="match status" value="1"/>
</dbReference>
<accession>A0A3B0RSP5</accession>
<evidence type="ECO:0000256" key="1">
    <source>
        <dbReference type="ARBA" id="ARBA00010688"/>
    </source>
</evidence>
<dbReference type="PROSITE" id="PS00584">
    <property type="entry name" value="PFKB_KINASES_2"/>
    <property type="match status" value="1"/>
</dbReference>
<dbReference type="PANTHER" id="PTHR43320:SF3">
    <property type="entry name" value="CARBOHYDRATE KINASE PFKB DOMAIN-CONTAINING PROTEIN"/>
    <property type="match status" value="1"/>
</dbReference>
<name>A0A3B0RSP5_9ZZZZ</name>
<dbReference type="GO" id="GO:0008865">
    <property type="term" value="F:fructokinase activity"/>
    <property type="evidence" value="ECO:0007669"/>
    <property type="project" value="UniProtKB-EC"/>
</dbReference>
<keyword evidence="2 5" id="KW-0808">Transferase</keyword>
<dbReference type="InterPro" id="IPR052700">
    <property type="entry name" value="Carb_kinase_PfkB-like"/>
</dbReference>
<dbReference type="InterPro" id="IPR002173">
    <property type="entry name" value="Carboh/pur_kinase_PfkB_CS"/>
</dbReference>
<dbReference type="PANTHER" id="PTHR43320">
    <property type="entry name" value="SUGAR KINASE"/>
    <property type="match status" value="1"/>
</dbReference>
<dbReference type="EC" id="2.7.1.4" evidence="5"/>
<feature type="domain" description="Carbohydrate kinase PfkB" evidence="4">
    <location>
        <begin position="52"/>
        <end position="318"/>
    </location>
</feature>
<organism evidence="5">
    <name type="scientific">hydrothermal vent metagenome</name>
    <dbReference type="NCBI Taxonomy" id="652676"/>
    <lineage>
        <taxon>unclassified sequences</taxon>
        <taxon>metagenomes</taxon>
        <taxon>ecological metagenomes</taxon>
    </lineage>
</organism>
<evidence type="ECO:0000313" key="5">
    <source>
        <dbReference type="EMBL" id="VAV94919.1"/>
    </source>
</evidence>
<dbReference type="CDD" id="cd01168">
    <property type="entry name" value="adenosine_kinase"/>
    <property type="match status" value="1"/>
</dbReference>
<evidence type="ECO:0000259" key="4">
    <source>
        <dbReference type="Pfam" id="PF00294"/>
    </source>
</evidence>
<evidence type="ECO:0000256" key="2">
    <source>
        <dbReference type="ARBA" id="ARBA00022679"/>
    </source>
</evidence>
<gene>
    <name evidence="5" type="ORF">MNBD_ALPHA06-263</name>
</gene>
<proteinExistence type="inferred from homology"/>
<dbReference type="Pfam" id="PF00294">
    <property type="entry name" value="PfkB"/>
    <property type="match status" value="1"/>
</dbReference>
<protein>
    <submittedName>
        <fullName evidence="5">Fructokinase</fullName>
        <ecNumber evidence="5">2.7.1.4</ecNumber>
    </submittedName>
</protein>
<dbReference type="AlphaFoldDB" id="A0A3B0RSP5"/>
<comment type="similarity">
    <text evidence="1">Belongs to the carbohydrate kinase PfkB family.</text>
</comment>
<dbReference type="SUPFAM" id="SSF53613">
    <property type="entry name" value="Ribokinase-like"/>
    <property type="match status" value="1"/>
</dbReference>
<keyword evidence="3 5" id="KW-0418">Kinase</keyword>
<dbReference type="EMBL" id="UOEE01000192">
    <property type="protein sequence ID" value="VAV94919.1"/>
    <property type="molecule type" value="Genomic_DNA"/>
</dbReference>
<evidence type="ECO:0000256" key="3">
    <source>
        <dbReference type="ARBA" id="ARBA00022777"/>
    </source>
</evidence>
<reference evidence="5" key="1">
    <citation type="submission" date="2018-06" db="EMBL/GenBank/DDBJ databases">
        <authorList>
            <person name="Zhirakovskaya E."/>
        </authorList>
    </citation>
    <scope>NUCLEOTIDE SEQUENCE</scope>
</reference>
<sequence length="326" mass="34321">MTKSAKFDVCGIGNAIVDVIATVPESFLFEQDITKGAMTLIDQDRATALYQRLPDAKQTSGGSAANTIAGIASYGGTAAYLGKVGEDALGAIFADDLREIGVQYAVAPLQNGPQTARCLIAVTPDAQRSMSTFLGASAEFGSQDLDAQTIQDAAITYMEGYLFDREPAKQAFVEAAEIARAAGRKTAITLSDLFCVDRHRAAFLHLIRGHMDIVFANETELLSLYQTTSMETAVAQVRKDSNFAVVTLGEKGSLIMDKDQVVEIAAEKVTTVVDTTGAGDLYAAGVLYGLASGLSLSRCGELGSKAAAEIISHYGARPAISLASLL</sequence>